<evidence type="ECO:0000259" key="3">
    <source>
        <dbReference type="PROSITE" id="PS51724"/>
    </source>
</evidence>
<dbReference type="AlphaFoldDB" id="A0A6I6DXN0"/>
<evidence type="ECO:0000313" key="4">
    <source>
        <dbReference type="EMBL" id="QGU32314.1"/>
    </source>
</evidence>
<evidence type="ECO:0000313" key="5">
    <source>
        <dbReference type="Proteomes" id="UP000426424"/>
    </source>
</evidence>
<keyword evidence="2" id="KW-0812">Transmembrane</keyword>
<gene>
    <name evidence="4" type="ORF">E6P07_04490</name>
</gene>
<dbReference type="Proteomes" id="UP000426424">
    <property type="component" value="Chromosome"/>
</dbReference>
<dbReference type="KEGG" id="ttp:E6P07_04490"/>
<feature type="compositionally biased region" description="Basic and acidic residues" evidence="1">
    <location>
        <begin position="1"/>
        <end position="17"/>
    </location>
</feature>
<sequence>MDKTETTQPDSLRRTADTDGATRPAQASGSAERSTNAGEVLQRYLKAQATQISRIIASLNQYRQDLQKLELSLIARIGDVDDDRRRADTRLLRTLQTQRDELDNRLKRHGSLMAMLLLLFSLLVAGTLIFFLLKLNATQQAFETQLTDLKKTLERIDASSPNEPEPQTRLQLDRLSAALAEISKSIERLDEAPPLDLDLRLQPAPNHEPEPPSISLTERETERTPSPQSATELEPTTDTRAPEGTASGSEARDTPTDGADSSPKPEMESSASTPVHPVADSESSRASETTNAAGQAEAVRVKPSASLVTRPVQVGDRPFTVQLIGFHSLEALERFAADHVLPTIYYYRRETYQGRPWFVLIHSLHETREAAEAITTRLPPELANLNIWIRKLRPETELTEVRRSGN</sequence>
<dbReference type="GO" id="GO:0042834">
    <property type="term" value="F:peptidoglycan binding"/>
    <property type="evidence" value="ECO:0007669"/>
    <property type="project" value="InterPro"/>
</dbReference>
<dbReference type="RefSeq" id="WP_153974512.1">
    <property type="nucleotide sequence ID" value="NZ_CP039268.1"/>
</dbReference>
<dbReference type="Gene3D" id="3.30.70.1070">
    <property type="entry name" value="Sporulation related repeat"/>
    <property type="match status" value="1"/>
</dbReference>
<organism evidence="4 5">
    <name type="scientific">Thermochromatium tepidum ATCC 43061</name>
    <dbReference type="NCBI Taxonomy" id="316276"/>
    <lineage>
        <taxon>Bacteria</taxon>
        <taxon>Pseudomonadati</taxon>
        <taxon>Pseudomonadota</taxon>
        <taxon>Gammaproteobacteria</taxon>
        <taxon>Chromatiales</taxon>
        <taxon>Chromatiaceae</taxon>
        <taxon>Thermochromatium</taxon>
    </lineage>
</organism>
<keyword evidence="5" id="KW-1185">Reference proteome</keyword>
<keyword evidence="2" id="KW-1133">Transmembrane helix</keyword>
<proteinExistence type="predicted"/>
<dbReference type="EMBL" id="CP039268">
    <property type="protein sequence ID" value="QGU32314.1"/>
    <property type="molecule type" value="Genomic_DNA"/>
</dbReference>
<feature type="compositionally biased region" description="Polar residues" evidence="1">
    <location>
        <begin position="224"/>
        <end position="239"/>
    </location>
</feature>
<feature type="transmembrane region" description="Helical" evidence="2">
    <location>
        <begin position="112"/>
        <end position="133"/>
    </location>
</feature>
<dbReference type="InterPro" id="IPR036680">
    <property type="entry name" value="SPOR-like_sf"/>
</dbReference>
<evidence type="ECO:0000256" key="2">
    <source>
        <dbReference type="SAM" id="Phobius"/>
    </source>
</evidence>
<dbReference type="InterPro" id="IPR007730">
    <property type="entry name" value="SPOR-like_dom"/>
</dbReference>
<feature type="region of interest" description="Disordered" evidence="1">
    <location>
        <begin position="193"/>
        <end position="302"/>
    </location>
</feature>
<dbReference type="OrthoDB" id="6189127at2"/>
<name>A0A6I6DXN0_THETI</name>
<feature type="domain" description="SPOR" evidence="3">
    <location>
        <begin position="313"/>
        <end position="391"/>
    </location>
</feature>
<protein>
    <recommendedName>
        <fullName evidence="3">SPOR domain-containing protein</fullName>
    </recommendedName>
</protein>
<feature type="region of interest" description="Disordered" evidence="1">
    <location>
        <begin position="1"/>
        <end position="36"/>
    </location>
</feature>
<reference evidence="4 5" key="1">
    <citation type="submission" date="2019-12" db="EMBL/GenBank/DDBJ databases">
        <title>The complete genome of the thermophilic, anoxygenic phototrophic gammaproteobacterium Thermochromatium tepidum.</title>
        <authorList>
            <person name="Sattley W.M."/>
            <person name="Swingley W.D."/>
            <person name="Burchell B.M."/>
            <person name="Gurbani S.A."/>
            <person name="Kujawa C.M."/>
            <person name="Nuccio D.A."/>
            <person name="Schladweiler J."/>
            <person name="Shaffer K.N."/>
            <person name="Stokes L.M."/>
            <person name="Touchman J.W."/>
            <person name="Blankenship R.E."/>
            <person name="Madigan M.T."/>
        </authorList>
    </citation>
    <scope>NUCLEOTIDE SEQUENCE [LARGE SCALE GENOMIC DNA]</scope>
    <source>
        <strain evidence="4 5">ATCC 43061</strain>
    </source>
</reference>
<feature type="compositionally biased region" description="Polar residues" evidence="1">
    <location>
        <begin position="25"/>
        <end position="36"/>
    </location>
</feature>
<dbReference type="PROSITE" id="PS51724">
    <property type="entry name" value="SPOR"/>
    <property type="match status" value="1"/>
</dbReference>
<feature type="compositionally biased region" description="Polar residues" evidence="1">
    <location>
        <begin position="284"/>
        <end position="293"/>
    </location>
</feature>
<accession>A0A6I6DXN0</accession>
<keyword evidence="2" id="KW-0472">Membrane</keyword>
<evidence type="ECO:0000256" key="1">
    <source>
        <dbReference type="SAM" id="MobiDB-lite"/>
    </source>
</evidence>